<protein>
    <submittedName>
        <fullName evidence="15">Fe transport outer membrane receptor protein</fullName>
    </submittedName>
</protein>
<evidence type="ECO:0000256" key="4">
    <source>
        <dbReference type="ARBA" id="ARBA00022692"/>
    </source>
</evidence>
<evidence type="ECO:0000256" key="9">
    <source>
        <dbReference type="PROSITE-ProRule" id="PRU01360"/>
    </source>
</evidence>
<accession>A0ABQ6YCI5</accession>
<sequence>MRPPRLGLPAALLSLTMTTVAMAQNDPHKLDAVTVTASRSQEKVGETPQKVTIITRQQLDEQLAITGDQAQVLSNLIPSFSPSRQKLSGAGQTLRGRAPLYMVDGIPQSNPLRPGSRDGYTLDLSLVERIEVIHGATAEHGLGATGGIINFVTRRPQGTQTRQHAGAMLTSPDDFDSDGLGYKLNYRLEGLHDNWDFLAGVTYQSRGMFYDADGKTIGVDNAQGDIMDSQSHDVMVKVGYWIDDNQNVELSINRFFLESNHDYQEVPGDRDIGIPTTSRKAAGLGDPVNNDVWTSSLSYKNMNFLGNNIQAQLYTQRFRARYGADTTYLQDPNIAPTGTLVEQSQNESDKVGAKFTLIRDGLLDDRLKLTTGLDLLQDETRQRLIQTDRDWVPETQFRNIAPFLQAQYKATDRITIHGGARYEYAKLNVDDFTTIYQYNATNPPASKPGVAVEGGNPSFDDTLYNAGVTFQITEAVQLFANYSEGFGMPDVGRVLRAISVPGQSVDTFLDLRPIVTDNKEAGIRVVQGPVDFEVSYFRSDADLGSRLSENPATGVFEVQRQKTEIHGAEASLGWAFREGHRLGASYAHVSGKYDSDDDNHVDTRMGARDIPPDHLTLSWQARWTDRFSTYLQGTRYFSLDFNDPEKKFDGYNLFDLSLAYRLPKGQLNAGIENFLDQDYFTYFSQSATTRSDQYFKGRGRVFTIGYNLDF</sequence>
<dbReference type="RefSeq" id="WP_159659946.1">
    <property type="nucleotide sequence ID" value="NZ_AQPF01000003.1"/>
</dbReference>
<evidence type="ECO:0000256" key="7">
    <source>
        <dbReference type="ARBA" id="ARBA00023136"/>
    </source>
</evidence>
<dbReference type="Proteomes" id="UP000771797">
    <property type="component" value="Unassembled WGS sequence"/>
</dbReference>
<dbReference type="CDD" id="cd01347">
    <property type="entry name" value="ligand_gated_channel"/>
    <property type="match status" value="1"/>
</dbReference>
<dbReference type="InterPro" id="IPR010917">
    <property type="entry name" value="TonB_rcpt_CS"/>
</dbReference>
<evidence type="ECO:0000256" key="11">
    <source>
        <dbReference type="RuleBase" id="RU003357"/>
    </source>
</evidence>
<feature type="domain" description="TonB-dependent receptor-like beta-barrel" evidence="13">
    <location>
        <begin position="258"/>
        <end position="673"/>
    </location>
</feature>
<dbReference type="InterPro" id="IPR012910">
    <property type="entry name" value="Plug_dom"/>
</dbReference>
<dbReference type="PANTHER" id="PTHR30069">
    <property type="entry name" value="TONB-DEPENDENT OUTER MEMBRANE RECEPTOR"/>
    <property type="match status" value="1"/>
</dbReference>
<evidence type="ECO:0000256" key="2">
    <source>
        <dbReference type="ARBA" id="ARBA00022448"/>
    </source>
</evidence>
<dbReference type="EMBL" id="AQPF01000003">
    <property type="protein sequence ID" value="KAF0807686.1"/>
    <property type="molecule type" value="Genomic_DNA"/>
</dbReference>
<dbReference type="InterPro" id="IPR036942">
    <property type="entry name" value="Beta-barrel_TonB_sf"/>
</dbReference>
<feature type="signal peptide" evidence="12">
    <location>
        <begin position="1"/>
        <end position="23"/>
    </location>
</feature>
<feature type="domain" description="TonB-dependent receptor plug" evidence="14">
    <location>
        <begin position="45"/>
        <end position="148"/>
    </location>
</feature>
<dbReference type="InterPro" id="IPR000531">
    <property type="entry name" value="Beta-barrel_TonB"/>
</dbReference>
<keyword evidence="8 9" id="KW-0998">Cell outer membrane</keyword>
<keyword evidence="5 12" id="KW-0732">Signal</keyword>
<keyword evidence="2 9" id="KW-0813">Transport</keyword>
<dbReference type="Pfam" id="PF07715">
    <property type="entry name" value="Plug"/>
    <property type="match status" value="1"/>
</dbReference>
<keyword evidence="4 9" id="KW-0812">Transmembrane</keyword>
<name>A0ABQ6YCI5_9GAMM</name>
<dbReference type="Gene3D" id="2.170.130.10">
    <property type="entry name" value="TonB-dependent receptor, plug domain"/>
    <property type="match status" value="1"/>
</dbReference>
<evidence type="ECO:0000313" key="15">
    <source>
        <dbReference type="EMBL" id="KAF0807686.1"/>
    </source>
</evidence>
<comment type="similarity">
    <text evidence="9 11">Belongs to the TonB-dependent receptor family.</text>
</comment>
<proteinExistence type="inferred from homology"/>
<organism evidence="15 16">
    <name type="scientific">Alcanivorax xiamenensis</name>
    <dbReference type="NCBI Taxonomy" id="1177156"/>
    <lineage>
        <taxon>Bacteria</taxon>
        <taxon>Pseudomonadati</taxon>
        <taxon>Pseudomonadota</taxon>
        <taxon>Gammaproteobacteria</taxon>
        <taxon>Oceanospirillales</taxon>
        <taxon>Alcanivoracaceae</taxon>
        <taxon>Alcanivorax</taxon>
    </lineage>
</organism>
<evidence type="ECO:0000259" key="13">
    <source>
        <dbReference type="Pfam" id="PF00593"/>
    </source>
</evidence>
<dbReference type="PROSITE" id="PS52016">
    <property type="entry name" value="TONB_DEPENDENT_REC_3"/>
    <property type="match status" value="1"/>
</dbReference>
<dbReference type="Gene3D" id="2.40.170.20">
    <property type="entry name" value="TonB-dependent receptor, beta-barrel domain"/>
    <property type="match status" value="1"/>
</dbReference>
<dbReference type="PANTHER" id="PTHR30069:SF42">
    <property type="entry name" value="FERRIC AEROBACTIN RECEPTOR"/>
    <property type="match status" value="1"/>
</dbReference>
<dbReference type="SUPFAM" id="SSF56935">
    <property type="entry name" value="Porins"/>
    <property type="match status" value="1"/>
</dbReference>
<evidence type="ECO:0000256" key="3">
    <source>
        <dbReference type="ARBA" id="ARBA00022452"/>
    </source>
</evidence>
<dbReference type="InterPro" id="IPR039426">
    <property type="entry name" value="TonB-dep_rcpt-like"/>
</dbReference>
<evidence type="ECO:0000313" key="16">
    <source>
        <dbReference type="Proteomes" id="UP000771797"/>
    </source>
</evidence>
<comment type="caution">
    <text evidence="15">The sequence shown here is derived from an EMBL/GenBank/DDBJ whole genome shotgun (WGS) entry which is preliminary data.</text>
</comment>
<keyword evidence="7 9" id="KW-0472">Membrane</keyword>
<evidence type="ECO:0000256" key="12">
    <source>
        <dbReference type="SAM" id="SignalP"/>
    </source>
</evidence>
<keyword evidence="16" id="KW-1185">Reference proteome</keyword>
<dbReference type="InterPro" id="IPR037066">
    <property type="entry name" value="Plug_dom_sf"/>
</dbReference>
<evidence type="ECO:0000256" key="5">
    <source>
        <dbReference type="ARBA" id="ARBA00022729"/>
    </source>
</evidence>
<reference evidence="15 16" key="1">
    <citation type="submission" date="2012-09" db="EMBL/GenBank/DDBJ databases">
        <title>Genome Sequence of alkane-degrading Bacterium Alcanivorax sp. 6-D-6.</title>
        <authorList>
            <person name="Lai Q."/>
            <person name="Shao Z."/>
        </authorList>
    </citation>
    <scope>NUCLEOTIDE SEQUENCE [LARGE SCALE GENOMIC DNA]</scope>
    <source>
        <strain evidence="15 16">6-D-6</strain>
    </source>
</reference>
<evidence type="ECO:0000256" key="1">
    <source>
        <dbReference type="ARBA" id="ARBA00004571"/>
    </source>
</evidence>
<evidence type="ECO:0000256" key="8">
    <source>
        <dbReference type="ARBA" id="ARBA00023237"/>
    </source>
</evidence>
<keyword evidence="6 11" id="KW-0798">TonB box</keyword>
<evidence type="ECO:0000256" key="10">
    <source>
        <dbReference type="PROSITE-ProRule" id="PRU10144"/>
    </source>
</evidence>
<keyword evidence="15" id="KW-0675">Receptor</keyword>
<gene>
    <name evidence="15" type="ORF">A6D6_00683</name>
</gene>
<dbReference type="Pfam" id="PF00593">
    <property type="entry name" value="TonB_dep_Rec_b-barrel"/>
    <property type="match status" value="1"/>
</dbReference>
<feature type="short sequence motif" description="TonB C-terminal box" evidence="10">
    <location>
        <begin position="693"/>
        <end position="710"/>
    </location>
</feature>
<keyword evidence="3 9" id="KW-1134">Transmembrane beta strand</keyword>
<evidence type="ECO:0000256" key="6">
    <source>
        <dbReference type="ARBA" id="ARBA00023077"/>
    </source>
</evidence>
<evidence type="ECO:0000259" key="14">
    <source>
        <dbReference type="Pfam" id="PF07715"/>
    </source>
</evidence>
<feature type="chain" id="PRO_5046142321" evidence="12">
    <location>
        <begin position="24"/>
        <end position="710"/>
    </location>
</feature>
<comment type="subcellular location">
    <subcellularLocation>
        <location evidence="1 9">Cell outer membrane</location>
        <topology evidence="1 9">Multi-pass membrane protein</topology>
    </subcellularLocation>
</comment>
<dbReference type="PROSITE" id="PS01156">
    <property type="entry name" value="TONB_DEPENDENT_REC_2"/>
    <property type="match status" value="1"/>
</dbReference>